<proteinExistence type="predicted"/>
<accession>A0A0V0GIB4</accession>
<evidence type="ECO:0000313" key="1">
    <source>
        <dbReference type="EMBL" id="JAP07667.1"/>
    </source>
</evidence>
<dbReference type="EMBL" id="GEDG01038276">
    <property type="protein sequence ID" value="JAP07667.1"/>
    <property type="molecule type" value="Transcribed_RNA"/>
</dbReference>
<organism evidence="1">
    <name type="scientific">Solanum chacoense</name>
    <name type="common">Chaco potato</name>
    <dbReference type="NCBI Taxonomy" id="4108"/>
    <lineage>
        <taxon>Eukaryota</taxon>
        <taxon>Viridiplantae</taxon>
        <taxon>Streptophyta</taxon>
        <taxon>Embryophyta</taxon>
        <taxon>Tracheophyta</taxon>
        <taxon>Spermatophyta</taxon>
        <taxon>Magnoliopsida</taxon>
        <taxon>eudicotyledons</taxon>
        <taxon>Gunneridae</taxon>
        <taxon>Pentapetalae</taxon>
        <taxon>asterids</taxon>
        <taxon>lamiids</taxon>
        <taxon>Solanales</taxon>
        <taxon>Solanaceae</taxon>
        <taxon>Solanoideae</taxon>
        <taxon>Solaneae</taxon>
        <taxon>Solanum</taxon>
    </lineage>
</organism>
<dbReference type="AlphaFoldDB" id="A0A0V0GIB4"/>
<reference evidence="1" key="1">
    <citation type="submission" date="2015-12" db="EMBL/GenBank/DDBJ databases">
        <title>Gene expression during late stages of embryo sac development: a critical building block for successful pollen-pistil interactions.</title>
        <authorList>
            <person name="Liu Y."/>
            <person name="Joly V."/>
            <person name="Sabar M."/>
            <person name="Matton D.P."/>
        </authorList>
    </citation>
    <scope>NUCLEOTIDE SEQUENCE</scope>
</reference>
<name>A0A0V0GIB4_SOLCH</name>
<protein>
    <submittedName>
        <fullName evidence="1">Putative ovule protein</fullName>
    </submittedName>
</protein>
<sequence length="74" mass="8929">MLWHNYKYVKTLKDSENTMYPASIHLKRFSIVTSDLRSTIKQSFILDMGWLMLTRTKYFRLNMVAQATYDVFRN</sequence>